<name>A0A5B0SP78_PUCGR</name>
<feature type="region of interest" description="Disordered" evidence="6">
    <location>
        <begin position="402"/>
        <end position="489"/>
    </location>
</feature>
<evidence type="ECO:0000259" key="8">
    <source>
        <dbReference type="Pfam" id="PF14629"/>
    </source>
</evidence>
<evidence type="ECO:0000259" key="7">
    <source>
        <dbReference type="Pfam" id="PF13191"/>
    </source>
</evidence>
<feature type="compositionally biased region" description="Acidic residues" evidence="6">
    <location>
        <begin position="667"/>
        <end position="685"/>
    </location>
</feature>
<evidence type="ECO:0000313" key="9">
    <source>
        <dbReference type="EMBL" id="KAA1139259.1"/>
    </source>
</evidence>
<dbReference type="GO" id="GO:0006270">
    <property type="term" value="P:DNA replication initiation"/>
    <property type="evidence" value="ECO:0007669"/>
    <property type="project" value="TreeGrafter"/>
</dbReference>
<dbReference type="Proteomes" id="UP000325313">
    <property type="component" value="Unassembled WGS sequence"/>
</dbReference>
<dbReference type="InterPro" id="IPR041664">
    <property type="entry name" value="AAA_16"/>
</dbReference>
<dbReference type="EMBL" id="VDEP01000001">
    <property type="protein sequence ID" value="KAA1139259.1"/>
    <property type="molecule type" value="Genomic_DNA"/>
</dbReference>
<feature type="compositionally biased region" description="Low complexity" evidence="6">
    <location>
        <begin position="1"/>
        <end position="11"/>
    </location>
</feature>
<feature type="compositionally biased region" description="Polar residues" evidence="6">
    <location>
        <begin position="272"/>
        <end position="281"/>
    </location>
</feature>
<dbReference type="InterPro" id="IPR027417">
    <property type="entry name" value="P-loop_NTPase"/>
</dbReference>
<feature type="compositionally biased region" description="Pro residues" evidence="6">
    <location>
        <begin position="143"/>
        <end position="152"/>
    </location>
</feature>
<dbReference type="PANTHER" id="PTHR12087:SF0">
    <property type="entry name" value="ORIGIN RECOGNITION COMPLEX SUBUNIT 4"/>
    <property type="match status" value="1"/>
</dbReference>
<dbReference type="PANTHER" id="PTHR12087">
    <property type="entry name" value="ORIGIN RECOGNITION COMPLEX SUBUNIT 4"/>
    <property type="match status" value="1"/>
</dbReference>
<organism evidence="9 10">
    <name type="scientific">Puccinia graminis f. sp. tritici</name>
    <dbReference type="NCBI Taxonomy" id="56615"/>
    <lineage>
        <taxon>Eukaryota</taxon>
        <taxon>Fungi</taxon>
        <taxon>Dikarya</taxon>
        <taxon>Basidiomycota</taxon>
        <taxon>Pucciniomycotina</taxon>
        <taxon>Pucciniomycetes</taxon>
        <taxon>Pucciniales</taxon>
        <taxon>Pucciniaceae</taxon>
        <taxon>Puccinia</taxon>
    </lineage>
</organism>
<feature type="domain" description="Orc1-like AAA ATPase" evidence="7">
    <location>
        <begin position="573"/>
        <end position="770"/>
    </location>
</feature>
<feature type="compositionally biased region" description="Low complexity" evidence="6">
    <location>
        <begin position="434"/>
        <end position="451"/>
    </location>
</feature>
<feature type="domain" description="Origin recognition complex subunit 4 C-terminal" evidence="8">
    <location>
        <begin position="819"/>
        <end position="1079"/>
    </location>
</feature>
<feature type="region of interest" description="Disordered" evidence="6">
    <location>
        <begin position="657"/>
        <end position="690"/>
    </location>
</feature>
<protein>
    <submittedName>
        <fullName evidence="9">Uncharacterized protein</fullName>
    </submittedName>
</protein>
<evidence type="ECO:0000256" key="2">
    <source>
        <dbReference type="ARBA" id="ARBA00005334"/>
    </source>
</evidence>
<feature type="compositionally biased region" description="Low complexity" evidence="6">
    <location>
        <begin position="259"/>
        <end position="270"/>
    </location>
</feature>
<evidence type="ECO:0000256" key="3">
    <source>
        <dbReference type="ARBA" id="ARBA00022705"/>
    </source>
</evidence>
<dbReference type="GO" id="GO:0003688">
    <property type="term" value="F:DNA replication origin binding"/>
    <property type="evidence" value="ECO:0007669"/>
    <property type="project" value="TreeGrafter"/>
</dbReference>
<keyword evidence="5" id="KW-0539">Nucleus</keyword>
<feature type="region of interest" description="Disordered" evidence="6">
    <location>
        <begin position="1"/>
        <end position="341"/>
    </location>
</feature>
<evidence type="ECO:0000256" key="5">
    <source>
        <dbReference type="ARBA" id="ARBA00023242"/>
    </source>
</evidence>
<feature type="compositionally biased region" description="Polar residues" evidence="6">
    <location>
        <begin position="82"/>
        <end position="102"/>
    </location>
</feature>
<dbReference type="Pfam" id="PF14629">
    <property type="entry name" value="ORC4_C"/>
    <property type="match status" value="1"/>
</dbReference>
<dbReference type="GO" id="GO:0005664">
    <property type="term" value="C:nuclear origin of replication recognition complex"/>
    <property type="evidence" value="ECO:0007669"/>
    <property type="project" value="TreeGrafter"/>
</dbReference>
<evidence type="ECO:0000256" key="1">
    <source>
        <dbReference type="ARBA" id="ARBA00004123"/>
    </source>
</evidence>
<comment type="subcellular location">
    <subcellularLocation>
        <location evidence="1">Nucleus</location>
    </subcellularLocation>
</comment>
<accession>A0A5B0SP78</accession>
<feature type="compositionally biased region" description="Acidic residues" evidence="6">
    <location>
        <begin position="411"/>
        <end position="424"/>
    </location>
</feature>
<feature type="region of interest" description="Disordered" evidence="6">
    <location>
        <begin position="367"/>
        <end position="390"/>
    </location>
</feature>
<feature type="compositionally biased region" description="Basic and acidic residues" evidence="6">
    <location>
        <begin position="657"/>
        <end position="666"/>
    </location>
</feature>
<feature type="compositionally biased region" description="Basic and acidic residues" evidence="6">
    <location>
        <begin position="380"/>
        <end position="390"/>
    </location>
</feature>
<comment type="similarity">
    <text evidence="2">Belongs to the ORC4 family.</text>
</comment>
<dbReference type="Gene3D" id="3.40.50.300">
    <property type="entry name" value="P-loop containing nucleotide triphosphate hydrolases"/>
    <property type="match status" value="1"/>
</dbReference>
<sequence>MTTFNLNLNLNQPTNQPKDIMPEPATLHHHYRPGSLTSSPNRISPRRRKNKPAPPTDLSLKTRPVRSLPTTQRVAVVIPRPSRSNTLTKKKSQTLSASTSAPNLKMPSRKRNCPEPLGRFDSDQQPEIIPRLRKKTRQSGPLTPAPTSPINPPDLEAESSEDEILLKPSTHTKPEPKTKPLQLPPSPTSSHNDSPVRSRAKTRSLTRQADQRQAGCESTPVKLRSKKSVHQTAPVNRALTDHSVKDPTSLKTRGRPRQRPLSPSPSSHRSPTNRLTKNSGHVQLLGPESDGDDSDGQATLTATSPLKAKLFKTRVQPHTPNPPRTSPRRAGPSAIDPTIMPDSENVDELLRQIESMIPKDSPILLNQASFQKQRAPDGSAEAKEDDLVSGVDERCFKVLEDAQLAERSDQSDNEDSQASETDDDQVAKELNQQLIPSSNRSPRRLSSVSPLEISAGTTTRLRRLTHHTKRPAKASSPDKALAKEPVAAPKTVASPAKTVVDKDGFPSSVVTPYLHDLLQHLSGVRPLSIRIPQALASSLSDPHKPDPSRIPTILDQTPCLVGLEDLEIELRSILFRSVSQQEGNVLLLSGARGSGKTALISRSLSLLSDPLICGSEGFITIKLNGLVHNSDKVALKEMCRQLFSSLALSKDSDQSRKLDQVNRDLDFQPDDSADEDEEEDEDEVADSARRAPLVNQPRFTNYGETLKNLLDVLEPSSSLSIEHDPILARQSHHQKTKNNKALVIILEEFDLFSDLDRQSFLYCLLDSVQGNKRQNGICVIGTTSVVDCLDKLEKRVKSRCQSRIRYLHSPKTEPERIDLLRSLLELPGDHLPEASSASSPTKSVDQKRKTFVQKWNESLGAFLDHAHTRDWLRSKFMLINDPLVQILQDLNGLVSMIAYQAKRTGQLKLPALNPSELFPTRPVGGGTGSTKPKVMRSSTLISTTLPWWADALSIAEFSVLIACKHLSSTHHNGIFNLEMAWDLYRQHLKRLSFALDAEPLSSDVRAKDQFRPAVVRSQVYGRDAFELAWERLQRLELILPLEVLNSKAVALGQKKKSSVILGKRYELVKLVPFLSQIDLVLLGSSSSQQLPRVGLAHHLLKWAKNSSD</sequence>
<keyword evidence="4" id="KW-0238">DNA-binding</keyword>
<feature type="compositionally biased region" description="Basic residues" evidence="6">
    <location>
        <begin position="460"/>
        <end position="472"/>
    </location>
</feature>
<comment type="caution">
    <text evidence="9">The sequence shown here is derived from an EMBL/GenBank/DDBJ whole genome shotgun (WGS) entry which is preliminary data.</text>
</comment>
<dbReference type="Pfam" id="PF13191">
    <property type="entry name" value="AAA_16"/>
    <property type="match status" value="1"/>
</dbReference>
<dbReference type="InterPro" id="IPR032705">
    <property type="entry name" value="ORC4_C"/>
</dbReference>
<dbReference type="SUPFAM" id="SSF52540">
    <property type="entry name" value="P-loop containing nucleoside triphosphate hydrolases"/>
    <property type="match status" value="1"/>
</dbReference>
<dbReference type="AlphaFoldDB" id="A0A5B0SP78"/>
<evidence type="ECO:0000313" key="10">
    <source>
        <dbReference type="Proteomes" id="UP000325313"/>
    </source>
</evidence>
<reference evidence="9 10" key="1">
    <citation type="submission" date="2019-05" db="EMBL/GenBank/DDBJ databases">
        <title>Emergence of the Ug99 lineage of the wheat stem rust pathogen through somatic hybridization.</title>
        <authorList>
            <person name="Li F."/>
            <person name="Upadhyaya N.M."/>
            <person name="Sperschneider J."/>
            <person name="Matny O."/>
            <person name="Nguyen-Phuc H."/>
            <person name="Mago R."/>
            <person name="Raley C."/>
            <person name="Miller M.E."/>
            <person name="Silverstein K.A.T."/>
            <person name="Henningsen E."/>
            <person name="Hirsch C.D."/>
            <person name="Visser B."/>
            <person name="Pretorius Z.A."/>
            <person name="Steffenson B.J."/>
            <person name="Schwessinger B."/>
            <person name="Dodds P.N."/>
            <person name="Figueroa M."/>
        </authorList>
    </citation>
    <scope>NUCLEOTIDE SEQUENCE [LARGE SCALE GENOMIC DNA]</scope>
    <source>
        <strain evidence="9 10">Ug99</strain>
    </source>
</reference>
<keyword evidence="3" id="KW-0235">DNA replication</keyword>
<dbReference type="InterPro" id="IPR016527">
    <property type="entry name" value="ORC4"/>
</dbReference>
<proteinExistence type="inferred from homology"/>
<gene>
    <name evidence="9" type="ORF">PGTUg99_037589</name>
</gene>
<evidence type="ECO:0000256" key="4">
    <source>
        <dbReference type="ARBA" id="ARBA00023125"/>
    </source>
</evidence>
<evidence type="ECO:0000256" key="6">
    <source>
        <dbReference type="SAM" id="MobiDB-lite"/>
    </source>
</evidence>